<dbReference type="InterPro" id="IPR036390">
    <property type="entry name" value="WH_DNA-bd_sf"/>
</dbReference>
<evidence type="ECO:0000256" key="1">
    <source>
        <dbReference type="ARBA" id="ARBA00021390"/>
    </source>
</evidence>
<protein>
    <recommendedName>
        <fullName evidence="1">Lactose phosphotransferase system repressor</fullName>
    </recommendedName>
</protein>
<dbReference type="GO" id="GO:0003677">
    <property type="term" value="F:DNA binding"/>
    <property type="evidence" value="ECO:0007669"/>
    <property type="project" value="UniProtKB-KW"/>
</dbReference>
<keyword evidence="3" id="KW-0805">Transcription regulation</keyword>
<dbReference type="PANTHER" id="PTHR30363:SF4">
    <property type="entry name" value="GLYCEROL-3-PHOSPHATE REGULON REPRESSOR"/>
    <property type="match status" value="1"/>
</dbReference>
<dbReference type="Pfam" id="PF00455">
    <property type="entry name" value="DeoRC"/>
    <property type="match status" value="1"/>
</dbReference>
<dbReference type="InterPro" id="IPR037171">
    <property type="entry name" value="NagB/RpiA_transferase-like"/>
</dbReference>
<dbReference type="Pfam" id="PF08220">
    <property type="entry name" value="HTH_DeoR"/>
    <property type="match status" value="1"/>
</dbReference>
<organism evidence="8 9">
    <name type="scientific">Brevibacterium metallidurans</name>
    <dbReference type="NCBI Taxonomy" id="1482676"/>
    <lineage>
        <taxon>Bacteria</taxon>
        <taxon>Bacillati</taxon>
        <taxon>Actinomycetota</taxon>
        <taxon>Actinomycetes</taxon>
        <taxon>Micrococcales</taxon>
        <taxon>Brevibacteriaceae</taxon>
        <taxon>Brevibacterium</taxon>
    </lineage>
</organism>
<evidence type="ECO:0000256" key="6">
    <source>
        <dbReference type="ARBA" id="ARBA00024937"/>
    </source>
</evidence>
<evidence type="ECO:0000313" key="8">
    <source>
        <dbReference type="EMBL" id="GAA0034203.1"/>
    </source>
</evidence>
<dbReference type="EMBL" id="BAAAAF010000001">
    <property type="protein sequence ID" value="GAA0034203.1"/>
    <property type="molecule type" value="Genomic_DNA"/>
</dbReference>
<keyword evidence="2" id="KW-0678">Repressor</keyword>
<dbReference type="PROSITE" id="PS00894">
    <property type="entry name" value="HTH_DEOR_1"/>
    <property type="match status" value="1"/>
</dbReference>
<evidence type="ECO:0000256" key="5">
    <source>
        <dbReference type="ARBA" id="ARBA00023163"/>
    </source>
</evidence>
<dbReference type="Gene3D" id="1.10.10.10">
    <property type="entry name" value="Winged helix-like DNA-binding domain superfamily/Winged helix DNA-binding domain"/>
    <property type="match status" value="1"/>
</dbReference>
<keyword evidence="9" id="KW-1185">Reference proteome</keyword>
<dbReference type="RefSeq" id="WP_339391205.1">
    <property type="nucleotide sequence ID" value="NZ_BAAAAF010000001.1"/>
</dbReference>
<dbReference type="PROSITE" id="PS51000">
    <property type="entry name" value="HTH_DEOR_2"/>
    <property type="match status" value="1"/>
</dbReference>
<proteinExistence type="predicted"/>
<evidence type="ECO:0000259" key="7">
    <source>
        <dbReference type="PROSITE" id="PS51000"/>
    </source>
</evidence>
<keyword evidence="5" id="KW-0804">Transcription</keyword>
<accession>A0ABN0SIM4</accession>
<sequence>MPIGSSLSSQERRQRLLAMLDSGGEIRIDSSAESLDVSTMTIRRDLGDLEAEGLLRRVRGGAVPAVFARPHEQRQAVRAAAKAVIAQKALPLVPAEGFVAFDASSTITTLADVIGPRDGLTVLTNSVPTGEALDRWAGVDGLLTGGRRDPATGSLVGELATRNAGAFHTEAFFASTGGLDAEIGCTEVSLAEAEVKMVLSERARTTILCADSSKLGQRSTASSLSLDGVTVLVTELDPRDPRLDAFRDLVELR</sequence>
<reference evidence="8 9" key="1">
    <citation type="submission" date="2024-01" db="EMBL/GenBank/DDBJ databases">
        <title>Characterization of antibiotic resistant novel bacterial strains and their environmental applications.</title>
        <authorList>
            <person name="Manzoor S."/>
            <person name="Abbas S."/>
            <person name="Arshad M."/>
            <person name="Ahmed I."/>
        </authorList>
    </citation>
    <scope>NUCLEOTIDE SEQUENCE [LARGE SCALE GENOMIC DNA]</scope>
    <source>
        <strain evidence="8 9">NCCP-602</strain>
    </source>
</reference>
<dbReference type="InterPro" id="IPR001034">
    <property type="entry name" value="DeoR_HTH"/>
</dbReference>
<gene>
    <name evidence="8" type="ORF">NCCP602_01640</name>
</gene>
<feature type="domain" description="HTH deoR-type" evidence="7">
    <location>
        <begin position="9"/>
        <end position="64"/>
    </location>
</feature>
<dbReference type="InterPro" id="IPR050313">
    <property type="entry name" value="Carb_Metab_HTH_regulators"/>
</dbReference>
<evidence type="ECO:0000256" key="2">
    <source>
        <dbReference type="ARBA" id="ARBA00022491"/>
    </source>
</evidence>
<dbReference type="SMART" id="SM01134">
    <property type="entry name" value="DeoRC"/>
    <property type="match status" value="1"/>
</dbReference>
<dbReference type="PRINTS" id="PR00037">
    <property type="entry name" value="HTHLACR"/>
</dbReference>
<dbReference type="InterPro" id="IPR036388">
    <property type="entry name" value="WH-like_DNA-bd_sf"/>
</dbReference>
<dbReference type="InterPro" id="IPR018356">
    <property type="entry name" value="Tscrpt_reg_HTH_DeoR_CS"/>
</dbReference>
<keyword evidence="4 8" id="KW-0238">DNA-binding</keyword>
<name>A0ABN0SIM4_9MICO</name>
<dbReference type="InterPro" id="IPR014036">
    <property type="entry name" value="DeoR-like_C"/>
</dbReference>
<comment type="function">
    <text evidence="6">Repressor of the lactose catabolism operon. Galactose-6-phosphate is the inducer.</text>
</comment>
<dbReference type="SUPFAM" id="SSF46785">
    <property type="entry name" value="Winged helix' DNA-binding domain"/>
    <property type="match status" value="1"/>
</dbReference>
<dbReference type="SMART" id="SM00420">
    <property type="entry name" value="HTH_DEOR"/>
    <property type="match status" value="1"/>
</dbReference>
<comment type="caution">
    <text evidence="8">The sequence shown here is derived from an EMBL/GenBank/DDBJ whole genome shotgun (WGS) entry which is preliminary data.</text>
</comment>
<evidence type="ECO:0000256" key="3">
    <source>
        <dbReference type="ARBA" id="ARBA00023015"/>
    </source>
</evidence>
<evidence type="ECO:0000313" key="9">
    <source>
        <dbReference type="Proteomes" id="UP001498238"/>
    </source>
</evidence>
<evidence type="ECO:0000256" key="4">
    <source>
        <dbReference type="ARBA" id="ARBA00023125"/>
    </source>
</evidence>
<dbReference type="SUPFAM" id="SSF100950">
    <property type="entry name" value="NagB/RpiA/CoA transferase-like"/>
    <property type="match status" value="1"/>
</dbReference>
<dbReference type="Proteomes" id="UP001498238">
    <property type="component" value="Unassembled WGS sequence"/>
</dbReference>
<dbReference type="PANTHER" id="PTHR30363">
    <property type="entry name" value="HTH-TYPE TRANSCRIPTIONAL REGULATOR SRLR-RELATED"/>
    <property type="match status" value="1"/>
</dbReference>